<evidence type="ECO:0000256" key="4">
    <source>
        <dbReference type="ARBA" id="ARBA00023136"/>
    </source>
</evidence>
<keyword evidence="3 5" id="KW-1133">Transmembrane helix</keyword>
<dbReference type="InterPro" id="IPR050307">
    <property type="entry name" value="Sterol_Desaturase_Related"/>
</dbReference>
<feature type="domain" description="Fatty acid hydroxylase" evidence="6">
    <location>
        <begin position="184"/>
        <end position="307"/>
    </location>
</feature>
<dbReference type="GO" id="GO:0005506">
    <property type="term" value="F:iron ion binding"/>
    <property type="evidence" value="ECO:0007669"/>
    <property type="project" value="InterPro"/>
</dbReference>
<evidence type="ECO:0000256" key="5">
    <source>
        <dbReference type="SAM" id="Phobius"/>
    </source>
</evidence>
<comment type="subcellular location">
    <subcellularLocation>
        <location evidence="1">Membrane</location>
    </subcellularLocation>
</comment>
<accession>A0AAE0TCC8</accession>
<evidence type="ECO:0000256" key="1">
    <source>
        <dbReference type="ARBA" id="ARBA00004370"/>
    </source>
</evidence>
<feature type="transmembrane region" description="Helical" evidence="5">
    <location>
        <begin position="34"/>
        <end position="55"/>
    </location>
</feature>
<evidence type="ECO:0000313" key="8">
    <source>
        <dbReference type="Proteomes" id="UP001195483"/>
    </source>
</evidence>
<dbReference type="AlphaFoldDB" id="A0AAE0TCC8"/>
<dbReference type="InterPro" id="IPR006694">
    <property type="entry name" value="Fatty_acid_hydroxylase"/>
</dbReference>
<dbReference type="EMBL" id="JAEAOA010000672">
    <property type="protein sequence ID" value="KAK3607631.1"/>
    <property type="molecule type" value="Genomic_DNA"/>
</dbReference>
<dbReference type="GO" id="GO:0016491">
    <property type="term" value="F:oxidoreductase activity"/>
    <property type="evidence" value="ECO:0007669"/>
    <property type="project" value="InterPro"/>
</dbReference>
<sequence length="342" mass="39377">MPEMDSNEDKKMMAPPSPAKRRAIQLVDSIKKGLVVIGTALFIFVCARNSIHWHIQKFWGASGNFWQNCWQKIHVNVFGEDDLLIGVVGTLVVLISIFWLANIGLVILEVTGRPKALLKYKIQEDKNVPVDKEKLKKAVWLVIFNQTVIGIPFVCIAYYVMKWRGCTFRAEDLPTFHWTLCELIIFSLVEEVFFYYSHRLFHHRLIYKHIHKVHHEWTAPIGIISIYAHPVEHVFSNLIPPALGPIFMGSHLASAWLWFCIALLSTTVAHCGYHFPLLPSPEAHDYHHFKFTQNYGVLGVLDRLHGTDNQFRASKQYQRHVLLLSLAPLTEQIPDSPKKKPE</sequence>
<dbReference type="PANTHER" id="PTHR11863">
    <property type="entry name" value="STEROL DESATURASE"/>
    <property type="match status" value="1"/>
</dbReference>
<dbReference type="GO" id="GO:0016020">
    <property type="term" value="C:membrane"/>
    <property type="evidence" value="ECO:0007669"/>
    <property type="project" value="UniProtKB-SubCell"/>
</dbReference>
<name>A0AAE0TCC8_9BIVA</name>
<feature type="transmembrane region" description="Helical" evidence="5">
    <location>
        <begin position="83"/>
        <end position="108"/>
    </location>
</feature>
<dbReference type="GO" id="GO:0008610">
    <property type="term" value="P:lipid biosynthetic process"/>
    <property type="evidence" value="ECO:0007669"/>
    <property type="project" value="InterPro"/>
</dbReference>
<dbReference type="Pfam" id="PF04116">
    <property type="entry name" value="FA_hydroxylase"/>
    <property type="match status" value="1"/>
</dbReference>
<evidence type="ECO:0000313" key="7">
    <source>
        <dbReference type="EMBL" id="KAK3607631.1"/>
    </source>
</evidence>
<gene>
    <name evidence="7" type="ORF">CHS0354_010680</name>
</gene>
<evidence type="ECO:0000256" key="2">
    <source>
        <dbReference type="ARBA" id="ARBA00022692"/>
    </source>
</evidence>
<feature type="transmembrane region" description="Helical" evidence="5">
    <location>
        <begin position="176"/>
        <end position="196"/>
    </location>
</feature>
<reference evidence="7" key="3">
    <citation type="submission" date="2023-05" db="EMBL/GenBank/DDBJ databases">
        <authorList>
            <person name="Smith C.H."/>
        </authorList>
    </citation>
    <scope>NUCLEOTIDE SEQUENCE</scope>
    <source>
        <strain evidence="7">CHS0354</strain>
        <tissue evidence="7">Mantle</tissue>
    </source>
</reference>
<organism evidence="7 8">
    <name type="scientific">Potamilus streckersoni</name>
    <dbReference type="NCBI Taxonomy" id="2493646"/>
    <lineage>
        <taxon>Eukaryota</taxon>
        <taxon>Metazoa</taxon>
        <taxon>Spiralia</taxon>
        <taxon>Lophotrochozoa</taxon>
        <taxon>Mollusca</taxon>
        <taxon>Bivalvia</taxon>
        <taxon>Autobranchia</taxon>
        <taxon>Heteroconchia</taxon>
        <taxon>Palaeoheterodonta</taxon>
        <taxon>Unionida</taxon>
        <taxon>Unionoidea</taxon>
        <taxon>Unionidae</taxon>
        <taxon>Ambleminae</taxon>
        <taxon>Lampsilini</taxon>
        <taxon>Potamilus</taxon>
    </lineage>
</organism>
<reference evidence="7" key="1">
    <citation type="journal article" date="2021" name="Genome Biol. Evol.">
        <title>A High-Quality Reference Genome for a Parasitic Bivalve with Doubly Uniparental Inheritance (Bivalvia: Unionida).</title>
        <authorList>
            <person name="Smith C.H."/>
        </authorList>
    </citation>
    <scope>NUCLEOTIDE SEQUENCE</scope>
    <source>
        <strain evidence="7">CHS0354</strain>
    </source>
</reference>
<comment type="caution">
    <text evidence="7">The sequence shown here is derived from an EMBL/GenBank/DDBJ whole genome shotgun (WGS) entry which is preliminary data.</text>
</comment>
<feature type="transmembrane region" description="Helical" evidence="5">
    <location>
        <begin position="138"/>
        <end position="161"/>
    </location>
</feature>
<protein>
    <recommendedName>
        <fullName evidence="6">Fatty acid hydroxylase domain-containing protein</fullName>
    </recommendedName>
</protein>
<dbReference type="Proteomes" id="UP001195483">
    <property type="component" value="Unassembled WGS sequence"/>
</dbReference>
<reference evidence="7" key="2">
    <citation type="journal article" date="2021" name="Genome Biol. Evol.">
        <title>Developing a high-quality reference genome for a parasitic bivalve with doubly uniparental inheritance (Bivalvia: Unionida).</title>
        <authorList>
            <person name="Smith C.H."/>
        </authorList>
    </citation>
    <scope>NUCLEOTIDE SEQUENCE</scope>
    <source>
        <strain evidence="7">CHS0354</strain>
        <tissue evidence="7">Mantle</tissue>
    </source>
</reference>
<evidence type="ECO:0000259" key="6">
    <source>
        <dbReference type="Pfam" id="PF04116"/>
    </source>
</evidence>
<keyword evidence="2 5" id="KW-0812">Transmembrane</keyword>
<keyword evidence="8" id="KW-1185">Reference proteome</keyword>
<proteinExistence type="predicted"/>
<evidence type="ECO:0000256" key="3">
    <source>
        <dbReference type="ARBA" id="ARBA00022989"/>
    </source>
</evidence>
<keyword evidence="4 5" id="KW-0472">Membrane</keyword>
<feature type="transmembrane region" description="Helical" evidence="5">
    <location>
        <begin position="255"/>
        <end position="275"/>
    </location>
</feature>